<comment type="subcellular location">
    <subcellularLocation>
        <location evidence="1">Membrane</location>
        <topology evidence="1">Multi-pass membrane protein</topology>
    </subcellularLocation>
</comment>
<proteinExistence type="inferred from homology"/>
<dbReference type="GO" id="GO:0005886">
    <property type="term" value="C:plasma membrane"/>
    <property type="evidence" value="ECO:0007669"/>
    <property type="project" value="InterPro"/>
</dbReference>
<name>A0AAN9Z489_9ORTH</name>
<feature type="transmembrane region" description="Helical" evidence="7">
    <location>
        <begin position="325"/>
        <end position="344"/>
    </location>
</feature>
<dbReference type="InterPro" id="IPR012496">
    <property type="entry name" value="TMC_dom"/>
</dbReference>
<evidence type="ECO:0000256" key="2">
    <source>
        <dbReference type="ARBA" id="ARBA00006510"/>
    </source>
</evidence>
<evidence type="ECO:0000313" key="9">
    <source>
        <dbReference type="EMBL" id="KAK7867508.1"/>
    </source>
</evidence>
<keyword evidence="4 7" id="KW-1133">Transmembrane helix</keyword>
<comment type="similarity">
    <text evidence="2">Belongs to the TMC family.</text>
</comment>
<protein>
    <recommendedName>
        <fullName evidence="8">TMC domain-containing protein</fullName>
    </recommendedName>
</protein>
<evidence type="ECO:0000313" key="10">
    <source>
        <dbReference type="Proteomes" id="UP001378592"/>
    </source>
</evidence>
<feature type="transmembrane region" description="Helical" evidence="7">
    <location>
        <begin position="491"/>
        <end position="513"/>
    </location>
</feature>
<gene>
    <name evidence="9" type="ORF">R5R35_009411</name>
</gene>
<feature type="domain" description="TMC" evidence="8">
    <location>
        <begin position="524"/>
        <end position="630"/>
    </location>
</feature>
<feature type="region of interest" description="Disordered" evidence="6">
    <location>
        <begin position="768"/>
        <end position="792"/>
    </location>
</feature>
<organism evidence="9 10">
    <name type="scientific">Gryllus longicercus</name>
    <dbReference type="NCBI Taxonomy" id="2509291"/>
    <lineage>
        <taxon>Eukaryota</taxon>
        <taxon>Metazoa</taxon>
        <taxon>Ecdysozoa</taxon>
        <taxon>Arthropoda</taxon>
        <taxon>Hexapoda</taxon>
        <taxon>Insecta</taxon>
        <taxon>Pterygota</taxon>
        <taxon>Neoptera</taxon>
        <taxon>Polyneoptera</taxon>
        <taxon>Orthoptera</taxon>
        <taxon>Ensifera</taxon>
        <taxon>Gryllidea</taxon>
        <taxon>Grylloidea</taxon>
        <taxon>Gryllidae</taxon>
        <taxon>Gryllinae</taxon>
        <taxon>Gryllus</taxon>
    </lineage>
</organism>
<dbReference type="AlphaFoldDB" id="A0AAN9Z489"/>
<accession>A0AAN9Z489</accession>
<dbReference type="Proteomes" id="UP001378592">
    <property type="component" value="Unassembled WGS sequence"/>
</dbReference>
<evidence type="ECO:0000259" key="8">
    <source>
        <dbReference type="Pfam" id="PF07810"/>
    </source>
</evidence>
<feature type="transmembrane region" description="Helical" evidence="7">
    <location>
        <begin position="208"/>
        <end position="229"/>
    </location>
</feature>
<evidence type="ECO:0000256" key="1">
    <source>
        <dbReference type="ARBA" id="ARBA00004141"/>
    </source>
</evidence>
<dbReference type="GO" id="GO:0008381">
    <property type="term" value="F:mechanosensitive monoatomic ion channel activity"/>
    <property type="evidence" value="ECO:0007669"/>
    <property type="project" value="TreeGrafter"/>
</dbReference>
<dbReference type="InterPro" id="IPR038900">
    <property type="entry name" value="TMC"/>
</dbReference>
<keyword evidence="10" id="KW-1185">Reference proteome</keyword>
<keyword evidence="5 7" id="KW-0472">Membrane</keyword>
<dbReference type="Pfam" id="PF07810">
    <property type="entry name" value="TMC"/>
    <property type="match status" value="1"/>
</dbReference>
<feature type="transmembrane region" description="Helical" evidence="7">
    <location>
        <begin position="631"/>
        <end position="654"/>
    </location>
</feature>
<evidence type="ECO:0000256" key="4">
    <source>
        <dbReference type="ARBA" id="ARBA00022989"/>
    </source>
</evidence>
<feature type="transmembrane region" description="Helical" evidence="7">
    <location>
        <begin position="421"/>
        <end position="442"/>
    </location>
</feature>
<evidence type="ECO:0000256" key="7">
    <source>
        <dbReference type="SAM" id="Phobius"/>
    </source>
</evidence>
<feature type="transmembrane region" description="Helical" evidence="7">
    <location>
        <begin position="692"/>
        <end position="716"/>
    </location>
</feature>
<dbReference type="EMBL" id="JAZDUA010000117">
    <property type="protein sequence ID" value="KAK7867508.1"/>
    <property type="molecule type" value="Genomic_DNA"/>
</dbReference>
<evidence type="ECO:0000256" key="5">
    <source>
        <dbReference type="ARBA" id="ARBA00023136"/>
    </source>
</evidence>
<feature type="transmembrane region" description="Helical" evidence="7">
    <location>
        <begin position="585"/>
        <end position="611"/>
    </location>
</feature>
<keyword evidence="3 7" id="KW-0812">Transmembrane</keyword>
<feature type="transmembrane region" description="Helical" evidence="7">
    <location>
        <begin position="533"/>
        <end position="554"/>
    </location>
</feature>
<dbReference type="PANTHER" id="PTHR23302:SF43">
    <property type="entry name" value="TMC DOMAIN-CONTAINING PROTEIN"/>
    <property type="match status" value="1"/>
</dbReference>
<feature type="region of interest" description="Disordered" evidence="6">
    <location>
        <begin position="810"/>
        <end position="832"/>
    </location>
</feature>
<dbReference type="PANTHER" id="PTHR23302">
    <property type="entry name" value="TRANSMEMBRANE CHANNEL-RELATED"/>
    <property type="match status" value="1"/>
</dbReference>
<comment type="caution">
    <text evidence="9">The sequence shown here is derived from an EMBL/GenBank/DDBJ whole genome shotgun (WGS) entry which is preliminary data.</text>
</comment>
<feature type="transmembrane region" description="Helical" evidence="7">
    <location>
        <begin position="454"/>
        <end position="479"/>
    </location>
</feature>
<evidence type="ECO:0000256" key="3">
    <source>
        <dbReference type="ARBA" id="ARBA00022692"/>
    </source>
</evidence>
<evidence type="ECO:0000256" key="6">
    <source>
        <dbReference type="SAM" id="MobiDB-lite"/>
    </source>
</evidence>
<sequence length="847" mass="97461">MRHLYHRGSIPTIQRINTLRHALARELGEEDEAEYLPLQDLNEVRVRQARRVAFEDTEDFSSPMSAHAGNDEHDSVTSHIQDASCEYPLEQAAVKIVNAMEKDNSLMRDNPLSEQRRLDTLREMPESLTLKRTIRRKLINRVNKKQGGSPLGVFKQLRYQFSMSITKLNDLIKDMIYSCELWYSSIKVIEGHYGSGVATFFRFFRSLFIMNCIVFFISHSFLVIPQILYDHLGTVSCNLLWNNSSVQNISSLNSSLEDMIDTTIFSDEEYYGEQHVPTFQCIQTNFSIGNIFTGEGYFTNTSLYYGHYSNQSWEAIPGIHYSFPMAYFFTFLFCYVFIFICLSVSMAKSYRKSFIETSQGIKNIYAHKIFCGWDFGIATEESAILKSKSILNELRELLSEDEKSDMSQNCKMRFHIIGVRICVHILSTFILIFTGGVIWFLLSANLGYDEERTYQSSMMMSLIVTIIMMISPVIFSWIVRFEEYRKPRTALYFTLVRTFQLGMVVISVLLAFWLKRSKADTQECWETSLGQEVYRLILVDFLIAILGTALAEFVRKRIYLTLWRKIGQPEFDIARNTLNLIYNETLFFVGFFFCPPASLIIIIKMFITFYIKKIGALKNCQPSEHSWRAAQTQTVFLVLSFISMLSVIIVYGYILMNVKASDCGPFRGYPSMYEMILEEIFQLKQDHAIIKVFVYITKPGVVAGILIGMCVVVYYLRAQSQAHIHMVDILREMLHLEAKDKDFLLSNITKVSEGGWIYGNKRNYDVQHHSNKLSGTTNSEHGRSEGSYSSSSSTQRVSEWLLKSTRSVDPILDSSTSSTGGDTRGYENVLVETDERNLSNVKLQEAK</sequence>
<reference evidence="9 10" key="1">
    <citation type="submission" date="2024-03" db="EMBL/GenBank/DDBJ databases">
        <title>The genome assembly and annotation of the cricket Gryllus longicercus Weissman &amp; Gray.</title>
        <authorList>
            <person name="Szrajer S."/>
            <person name="Gray D."/>
            <person name="Ylla G."/>
        </authorList>
    </citation>
    <scope>NUCLEOTIDE SEQUENCE [LARGE SCALE GENOMIC DNA]</scope>
    <source>
        <strain evidence="9">DAG 2021-001</strain>
        <tissue evidence="9">Whole body minus gut</tissue>
    </source>
</reference>